<name>A0A921Z0S6_MANSE</name>
<feature type="transmembrane region" description="Helical" evidence="5">
    <location>
        <begin position="53"/>
        <end position="74"/>
    </location>
</feature>
<dbReference type="PROSITE" id="PS50850">
    <property type="entry name" value="MFS"/>
    <property type="match status" value="1"/>
</dbReference>
<evidence type="ECO:0000259" key="6">
    <source>
        <dbReference type="PROSITE" id="PS50850"/>
    </source>
</evidence>
<evidence type="ECO:0000313" key="7">
    <source>
        <dbReference type="EMBL" id="KAG6448269.1"/>
    </source>
</evidence>
<dbReference type="EMBL" id="JH668355">
    <property type="protein sequence ID" value="KAG6448269.1"/>
    <property type="molecule type" value="Genomic_DNA"/>
</dbReference>
<evidence type="ECO:0000256" key="3">
    <source>
        <dbReference type="ARBA" id="ARBA00022989"/>
    </source>
</evidence>
<keyword evidence="2 5" id="KW-0812">Transmembrane</keyword>
<evidence type="ECO:0000313" key="8">
    <source>
        <dbReference type="Proteomes" id="UP000791440"/>
    </source>
</evidence>
<feature type="transmembrane region" description="Helical" evidence="5">
    <location>
        <begin position="415"/>
        <end position="437"/>
    </location>
</feature>
<dbReference type="AlphaFoldDB" id="A0A921Z0S6"/>
<reference evidence="7" key="2">
    <citation type="submission" date="2020-12" db="EMBL/GenBank/DDBJ databases">
        <authorList>
            <person name="Kanost M."/>
        </authorList>
    </citation>
    <scope>NUCLEOTIDE SEQUENCE</scope>
</reference>
<dbReference type="GO" id="GO:0022857">
    <property type="term" value="F:transmembrane transporter activity"/>
    <property type="evidence" value="ECO:0007669"/>
    <property type="project" value="InterPro"/>
</dbReference>
<sequence>MSCYKSNKHILYQTWTSSGVLISVVCQGMMMGYTTRLLPEPGSDSNTYQQDVYWIASSPSVALILGILLSSILMEVLGRKFAYVILMIPGSFSLLQIYTASNGSSILAGKMLSAVSIGGVVTLAAVVIGEYSSPEQRGMFLHLKTAAFALGNTMSRILSDYYEWKTIALVILIPNLISTLIVSSWLESPYWLAMKGKLDTSERNFYTLRGRNYNTKAEFEELIRAQSKVSLKPRASYVEIFRKLIKRSFLRPVFIIFMCSMLLEISGRHIIPIYASKIIRELGEDKSNPSLNLRIDIIITISAIISAILIKIMKTRTLLFSTGTASLLTLFSANTYLFLSSNNFISNHSWLPTSMFTLYLILVNLGCTIIPMALLGEIFPLAHKGTGLFVSGILSCICFEGTVRIFPYLLAGLKIYTTFAIIGMVKTVILMILYFVLPETKNKTLQEIEESIQYGRGVARTLPDHDETYKMLS</sequence>
<keyword evidence="3 5" id="KW-1133">Transmembrane helix</keyword>
<evidence type="ECO:0000256" key="5">
    <source>
        <dbReference type="SAM" id="Phobius"/>
    </source>
</evidence>
<comment type="caution">
    <text evidence="7">The sequence shown here is derived from an EMBL/GenBank/DDBJ whole genome shotgun (WGS) entry which is preliminary data.</text>
</comment>
<feature type="transmembrane region" description="Helical" evidence="5">
    <location>
        <begin position="249"/>
        <end position="271"/>
    </location>
</feature>
<comment type="subcellular location">
    <subcellularLocation>
        <location evidence="1">Membrane</location>
        <topology evidence="1">Multi-pass membrane protein</topology>
    </subcellularLocation>
</comment>
<dbReference type="InterPro" id="IPR020846">
    <property type="entry name" value="MFS_dom"/>
</dbReference>
<organism evidence="7 8">
    <name type="scientific">Manduca sexta</name>
    <name type="common">Tobacco hawkmoth</name>
    <name type="synonym">Tobacco hornworm</name>
    <dbReference type="NCBI Taxonomy" id="7130"/>
    <lineage>
        <taxon>Eukaryota</taxon>
        <taxon>Metazoa</taxon>
        <taxon>Ecdysozoa</taxon>
        <taxon>Arthropoda</taxon>
        <taxon>Hexapoda</taxon>
        <taxon>Insecta</taxon>
        <taxon>Pterygota</taxon>
        <taxon>Neoptera</taxon>
        <taxon>Endopterygota</taxon>
        <taxon>Lepidoptera</taxon>
        <taxon>Glossata</taxon>
        <taxon>Ditrysia</taxon>
        <taxon>Bombycoidea</taxon>
        <taxon>Sphingidae</taxon>
        <taxon>Sphinginae</taxon>
        <taxon>Sphingini</taxon>
        <taxon>Manduca</taxon>
    </lineage>
</organism>
<reference evidence="7" key="1">
    <citation type="journal article" date="2016" name="Insect Biochem. Mol. Biol.">
        <title>Multifaceted biological insights from a draft genome sequence of the tobacco hornworm moth, Manduca sexta.</title>
        <authorList>
            <person name="Kanost M.R."/>
            <person name="Arrese E.L."/>
            <person name="Cao X."/>
            <person name="Chen Y.R."/>
            <person name="Chellapilla S."/>
            <person name="Goldsmith M.R."/>
            <person name="Grosse-Wilde E."/>
            <person name="Heckel D.G."/>
            <person name="Herndon N."/>
            <person name="Jiang H."/>
            <person name="Papanicolaou A."/>
            <person name="Qu J."/>
            <person name="Soulages J.L."/>
            <person name="Vogel H."/>
            <person name="Walters J."/>
            <person name="Waterhouse R.M."/>
            <person name="Ahn S.J."/>
            <person name="Almeida F.C."/>
            <person name="An C."/>
            <person name="Aqrawi P."/>
            <person name="Bretschneider A."/>
            <person name="Bryant W.B."/>
            <person name="Bucks S."/>
            <person name="Chao H."/>
            <person name="Chevignon G."/>
            <person name="Christen J.M."/>
            <person name="Clarke D.F."/>
            <person name="Dittmer N.T."/>
            <person name="Ferguson L.C.F."/>
            <person name="Garavelou S."/>
            <person name="Gordon K.H.J."/>
            <person name="Gunaratna R.T."/>
            <person name="Han Y."/>
            <person name="Hauser F."/>
            <person name="He Y."/>
            <person name="Heidel-Fischer H."/>
            <person name="Hirsh A."/>
            <person name="Hu Y."/>
            <person name="Jiang H."/>
            <person name="Kalra D."/>
            <person name="Klinner C."/>
            <person name="Konig C."/>
            <person name="Kovar C."/>
            <person name="Kroll A.R."/>
            <person name="Kuwar S.S."/>
            <person name="Lee S.L."/>
            <person name="Lehman R."/>
            <person name="Li K."/>
            <person name="Li Z."/>
            <person name="Liang H."/>
            <person name="Lovelace S."/>
            <person name="Lu Z."/>
            <person name="Mansfield J.H."/>
            <person name="McCulloch K.J."/>
            <person name="Mathew T."/>
            <person name="Morton B."/>
            <person name="Muzny D.M."/>
            <person name="Neunemann D."/>
            <person name="Ongeri F."/>
            <person name="Pauchet Y."/>
            <person name="Pu L.L."/>
            <person name="Pyrousis I."/>
            <person name="Rao X.J."/>
            <person name="Redding A."/>
            <person name="Roesel C."/>
            <person name="Sanchez-Gracia A."/>
            <person name="Schaack S."/>
            <person name="Shukla A."/>
            <person name="Tetreau G."/>
            <person name="Wang Y."/>
            <person name="Xiong G.H."/>
            <person name="Traut W."/>
            <person name="Walsh T.K."/>
            <person name="Worley K.C."/>
            <person name="Wu D."/>
            <person name="Wu W."/>
            <person name="Wu Y.Q."/>
            <person name="Zhang X."/>
            <person name="Zou Z."/>
            <person name="Zucker H."/>
            <person name="Briscoe A.D."/>
            <person name="Burmester T."/>
            <person name="Clem R.J."/>
            <person name="Feyereisen R."/>
            <person name="Grimmelikhuijzen C.J.P."/>
            <person name="Hamodrakas S.J."/>
            <person name="Hansson B.S."/>
            <person name="Huguet E."/>
            <person name="Jermiin L.S."/>
            <person name="Lan Q."/>
            <person name="Lehman H.K."/>
            <person name="Lorenzen M."/>
            <person name="Merzendorfer H."/>
            <person name="Michalopoulos I."/>
            <person name="Morton D.B."/>
            <person name="Muthukrishnan S."/>
            <person name="Oakeshott J.G."/>
            <person name="Palmer W."/>
            <person name="Park Y."/>
            <person name="Passarelli A.L."/>
            <person name="Rozas J."/>
            <person name="Schwartz L.M."/>
            <person name="Smith W."/>
            <person name="Southgate A."/>
            <person name="Vilcinskas A."/>
            <person name="Vogt R."/>
            <person name="Wang P."/>
            <person name="Werren J."/>
            <person name="Yu X.Q."/>
            <person name="Zhou J.J."/>
            <person name="Brown S.J."/>
            <person name="Scherer S.E."/>
            <person name="Richards S."/>
            <person name="Blissard G.W."/>
        </authorList>
    </citation>
    <scope>NUCLEOTIDE SEQUENCE</scope>
</reference>
<dbReference type="Proteomes" id="UP000791440">
    <property type="component" value="Unassembled WGS sequence"/>
</dbReference>
<evidence type="ECO:0000256" key="1">
    <source>
        <dbReference type="ARBA" id="ARBA00004141"/>
    </source>
</evidence>
<evidence type="ECO:0000256" key="4">
    <source>
        <dbReference type="ARBA" id="ARBA00023136"/>
    </source>
</evidence>
<dbReference type="InterPro" id="IPR036259">
    <property type="entry name" value="MFS_trans_sf"/>
</dbReference>
<feature type="transmembrane region" description="Helical" evidence="5">
    <location>
        <begin position="388"/>
        <end position="409"/>
    </location>
</feature>
<keyword evidence="8" id="KW-1185">Reference proteome</keyword>
<gene>
    <name evidence="7" type="ORF">O3G_MSEX005399</name>
</gene>
<dbReference type="GO" id="GO:0016020">
    <property type="term" value="C:membrane"/>
    <property type="evidence" value="ECO:0007669"/>
    <property type="project" value="UniProtKB-SubCell"/>
</dbReference>
<dbReference type="Pfam" id="PF00083">
    <property type="entry name" value="Sugar_tr"/>
    <property type="match status" value="1"/>
</dbReference>
<feature type="transmembrane region" description="Helical" evidence="5">
    <location>
        <begin position="81"/>
        <end position="100"/>
    </location>
</feature>
<dbReference type="Gene3D" id="1.20.1250.20">
    <property type="entry name" value="MFS general substrate transporter like domains"/>
    <property type="match status" value="1"/>
</dbReference>
<keyword evidence="4 5" id="KW-0472">Membrane</keyword>
<dbReference type="SUPFAM" id="SSF103473">
    <property type="entry name" value="MFS general substrate transporter"/>
    <property type="match status" value="1"/>
</dbReference>
<accession>A0A921Z0S6</accession>
<feature type="transmembrane region" description="Helical" evidence="5">
    <location>
        <begin position="291"/>
        <end position="310"/>
    </location>
</feature>
<evidence type="ECO:0000256" key="2">
    <source>
        <dbReference type="ARBA" id="ARBA00022692"/>
    </source>
</evidence>
<feature type="transmembrane region" description="Helical" evidence="5">
    <location>
        <begin position="106"/>
        <end position="128"/>
    </location>
</feature>
<feature type="transmembrane region" description="Helical" evidence="5">
    <location>
        <begin position="164"/>
        <end position="186"/>
    </location>
</feature>
<proteinExistence type="predicted"/>
<feature type="transmembrane region" description="Helical" evidence="5">
    <location>
        <begin position="140"/>
        <end position="158"/>
    </location>
</feature>
<feature type="domain" description="Major facilitator superfamily (MFS) profile" evidence="6">
    <location>
        <begin position="16"/>
        <end position="441"/>
    </location>
</feature>
<feature type="transmembrane region" description="Helical" evidence="5">
    <location>
        <begin position="12"/>
        <end position="33"/>
    </location>
</feature>
<dbReference type="InterPro" id="IPR005828">
    <property type="entry name" value="MFS_sugar_transport-like"/>
</dbReference>
<protein>
    <recommendedName>
        <fullName evidence="6">Major facilitator superfamily (MFS) profile domain-containing protein</fullName>
    </recommendedName>
</protein>
<dbReference type="PANTHER" id="PTHR48021">
    <property type="match status" value="1"/>
</dbReference>
<dbReference type="InterPro" id="IPR050549">
    <property type="entry name" value="MFS_Trehalose_Transporter"/>
</dbReference>
<dbReference type="PANTHER" id="PTHR48021:SF68">
    <property type="entry name" value="MAJOR FACILITATOR SUPERFAMILY (MFS) PROFILE DOMAIN-CONTAINING PROTEIN"/>
    <property type="match status" value="1"/>
</dbReference>
<feature type="transmembrane region" description="Helical" evidence="5">
    <location>
        <begin position="317"/>
        <end position="338"/>
    </location>
</feature>
<feature type="transmembrane region" description="Helical" evidence="5">
    <location>
        <begin position="358"/>
        <end position="376"/>
    </location>
</feature>